<evidence type="ECO:0000313" key="2">
    <source>
        <dbReference type="Proteomes" id="UP000197208"/>
    </source>
</evidence>
<name>A0A246BFD0_9DEIO</name>
<comment type="caution">
    <text evidence="1">The sequence shown here is derived from an EMBL/GenBank/DDBJ whole genome shotgun (WGS) entry which is preliminary data.</text>
</comment>
<gene>
    <name evidence="1" type="ORF">CBQ26_17870</name>
</gene>
<dbReference type="AlphaFoldDB" id="A0A246BFD0"/>
<dbReference type="EMBL" id="NHMK01000030">
    <property type="protein sequence ID" value="OWL93933.1"/>
    <property type="molecule type" value="Genomic_DNA"/>
</dbReference>
<dbReference type="Proteomes" id="UP000197208">
    <property type="component" value="Unassembled WGS sequence"/>
</dbReference>
<proteinExistence type="predicted"/>
<keyword evidence="2" id="KW-1185">Reference proteome</keyword>
<accession>A0A246BFD0</accession>
<sequence>MKLLPTLTVSITGLLALSACTPVQPGSVDYVPLVQDSALSFTRLAPGQTVFVEYRYPRSLLEENEEFDTYFNALTFNYSPSARVNGNVPDPVRPADWLKFKSAEAPRGVTISVQKVNVARAVRRTTETGDSVNVQYSDQFRVTYKVTAAADAETGVDVAIVTFTDGKNNPDVNLNLNVGK</sequence>
<dbReference type="RefSeq" id="WP_088249972.1">
    <property type="nucleotide sequence ID" value="NZ_BNAM01000001.1"/>
</dbReference>
<protein>
    <submittedName>
        <fullName evidence="1">Uncharacterized protein</fullName>
    </submittedName>
</protein>
<organism evidence="1 2">
    <name type="scientific">Deinococcus indicus</name>
    <dbReference type="NCBI Taxonomy" id="223556"/>
    <lineage>
        <taxon>Bacteria</taxon>
        <taxon>Thermotogati</taxon>
        <taxon>Deinococcota</taxon>
        <taxon>Deinococci</taxon>
        <taxon>Deinococcales</taxon>
        <taxon>Deinococcaceae</taxon>
        <taxon>Deinococcus</taxon>
    </lineage>
</organism>
<evidence type="ECO:0000313" key="1">
    <source>
        <dbReference type="EMBL" id="OWL93933.1"/>
    </source>
</evidence>
<dbReference type="PROSITE" id="PS51257">
    <property type="entry name" value="PROKAR_LIPOPROTEIN"/>
    <property type="match status" value="1"/>
</dbReference>
<reference evidence="1 2" key="1">
    <citation type="submission" date="2017-05" db="EMBL/GenBank/DDBJ databases">
        <title>De novo genome assembly of Deniococcus indicus strain DR1.</title>
        <authorList>
            <person name="Chauhan D."/>
            <person name="Yennamalli R.M."/>
            <person name="Priyadarshini R."/>
        </authorList>
    </citation>
    <scope>NUCLEOTIDE SEQUENCE [LARGE SCALE GENOMIC DNA]</scope>
    <source>
        <strain evidence="1 2">DR1</strain>
    </source>
</reference>
<dbReference type="OrthoDB" id="69233at2"/>